<evidence type="ECO:0000313" key="3">
    <source>
        <dbReference type="Proteomes" id="UP000654370"/>
    </source>
</evidence>
<gene>
    <name evidence="2" type="ORF">INT43_001854</name>
</gene>
<sequence>MTEATHVDKNLFLPQLPSNTLTFATPGITSESRDAVAQLLQKAHIKYHCFFNEKGFHTHLAHGVLAAYALGATPQRLREIYDHHAAEQRPIGDIKSQFTESDWKSQLGDASYYASYLQFFRNEVIKLGRVKAITKYMFDHDFIGRAFSGAFHPLIHVGYGLEFGTDGIVAEGLAMAAVTSTLMAPFVVRPANSLEKVTNTVADQLTISKSDSVGKTIVEILQAIREDHDLDDVTSYALGNKTNEVAKNKKVASKLNQYLAEWHVSENLEDIDAKSKELVISCVLAVGGSGLRNKKVKQDFFLMHALTSVIFTYKYAHTLEPAHAVSVLKSHLAVSLVYYISRGRPPIDADALKNYNGNEKLDSTNVWLTILKRAIDINEVHATKVVRSCAFAELLFGGEDGYDLVCRNTAQIALDLDGDWEFEGVGYDETWEF</sequence>
<dbReference type="PANTHER" id="PTHR35870:SF1">
    <property type="entry name" value="PROTEIN, PUTATIVE (AFU_ORTHOLOGUE AFUA_5G03330)-RELATED"/>
    <property type="match status" value="1"/>
</dbReference>
<proteinExistence type="predicted"/>
<dbReference type="Proteomes" id="UP000654370">
    <property type="component" value="Unassembled WGS sequence"/>
</dbReference>
<dbReference type="Pfam" id="PF14027">
    <property type="entry name" value="Questin_oxidase"/>
    <property type="match status" value="1"/>
</dbReference>
<protein>
    <recommendedName>
        <fullName evidence="4">Oxidoreductase AflY</fullName>
    </recommendedName>
</protein>
<dbReference type="PANTHER" id="PTHR35870">
    <property type="entry name" value="PROTEIN, PUTATIVE (AFU_ORTHOLOGUE AFUA_5G03330)-RELATED"/>
    <property type="match status" value="1"/>
</dbReference>
<reference evidence="2" key="1">
    <citation type="submission" date="2020-12" db="EMBL/GenBank/DDBJ databases">
        <title>Metabolic potential, ecology and presence of endohyphal bacteria is reflected in genomic diversity of Mucoromycotina.</title>
        <authorList>
            <person name="Muszewska A."/>
            <person name="Okrasinska A."/>
            <person name="Steczkiewicz K."/>
            <person name="Drgas O."/>
            <person name="Orlowska M."/>
            <person name="Perlinska-Lenart U."/>
            <person name="Aleksandrzak-Piekarczyk T."/>
            <person name="Szatraj K."/>
            <person name="Zielenkiewicz U."/>
            <person name="Pilsyk S."/>
            <person name="Malc E."/>
            <person name="Mieczkowski P."/>
            <person name="Kruszewska J.S."/>
            <person name="Biernat P."/>
            <person name="Pawlowska J."/>
        </authorList>
    </citation>
    <scope>NUCLEOTIDE SEQUENCE</scope>
    <source>
        <strain evidence="2">WA0000067209</strain>
    </source>
</reference>
<accession>A0A8H7PSB0</accession>
<dbReference type="AlphaFoldDB" id="A0A8H7PSB0"/>
<name>A0A8H7PSB0_MORIS</name>
<dbReference type="GO" id="GO:0016491">
    <property type="term" value="F:oxidoreductase activity"/>
    <property type="evidence" value="ECO:0007669"/>
    <property type="project" value="UniProtKB-KW"/>
</dbReference>
<dbReference type="OrthoDB" id="10004862at2759"/>
<keyword evidence="1" id="KW-0560">Oxidoreductase</keyword>
<dbReference type="EMBL" id="JAEPQZ010000007">
    <property type="protein sequence ID" value="KAG2179005.1"/>
    <property type="molecule type" value="Genomic_DNA"/>
</dbReference>
<keyword evidence="3" id="KW-1185">Reference proteome</keyword>
<dbReference type="InterPro" id="IPR025337">
    <property type="entry name" value="Questin_oxidase-like"/>
</dbReference>
<evidence type="ECO:0000313" key="2">
    <source>
        <dbReference type="EMBL" id="KAG2179005.1"/>
    </source>
</evidence>
<comment type="caution">
    <text evidence="2">The sequence shown here is derived from an EMBL/GenBank/DDBJ whole genome shotgun (WGS) entry which is preliminary data.</text>
</comment>
<organism evidence="2 3">
    <name type="scientific">Mortierella isabellina</name>
    <name type="common">Filamentous fungus</name>
    <name type="synonym">Umbelopsis isabellina</name>
    <dbReference type="NCBI Taxonomy" id="91625"/>
    <lineage>
        <taxon>Eukaryota</taxon>
        <taxon>Fungi</taxon>
        <taxon>Fungi incertae sedis</taxon>
        <taxon>Mucoromycota</taxon>
        <taxon>Mucoromycotina</taxon>
        <taxon>Umbelopsidomycetes</taxon>
        <taxon>Umbelopsidales</taxon>
        <taxon>Umbelopsidaceae</taxon>
        <taxon>Umbelopsis</taxon>
    </lineage>
</organism>
<evidence type="ECO:0000256" key="1">
    <source>
        <dbReference type="ARBA" id="ARBA00023002"/>
    </source>
</evidence>
<evidence type="ECO:0008006" key="4">
    <source>
        <dbReference type="Google" id="ProtNLM"/>
    </source>
</evidence>